<dbReference type="Gramene" id="PVH47775">
    <property type="protein sequence ID" value="PVH47775"/>
    <property type="gene ID" value="PAHAL_4G148700"/>
</dbReference>
<proteinExistence type="predicted"/>
<feature type="compositionally biased region" description="Basic residues" evidence="1">
    <location>
        <begin position="1"/>
        <end position="18"/>
    </location>
</feature>
<accession>A0A2T8JD03</accession>
<protein>
    <submittedName>
        <fullName evidence="2">Uncharacterized protein</fullName>
    </submittedName>
</protein>
<gene>
    <name evidence="2" type="ORF">PAHAL_4G148700</name>
</gene>
<dbReference type="AlphaFoldDB" id="A0A2T8JD03"/>
<evidence type="ECO:0000256" key="1">
    <source>
        <dbReference type="SAM" id="MobiDB-lite"/>
    </source>
</evidence>
<feature type="compositionally biased region" description="Basic and acidic residues" evidence="1">
    <location>
        <begin position="34"/>
        <end position="50"/>
    </location>
</feature>
<feature type="region of interest" description="Disordered" evidence="1">
    <location>
        <begin position="1"/>
        <end position="121"/>
    </location>
</feature>
<organism evidence="2">
    <name type="scientific">Panicum hallii</name>
    <dbReference type="NCBI Taxonomy" id="206008"/>
    <lineage>
        <taxon>Eukaryota</taxon>
        <taxon>Viridiplantae</taxon>
        <taxon>Streptophyta</taxon>
        <taxon>Embryophyta</taxon>
        <taxon>Tracheophyta</taxon>
        <taxon>Spermatophyta</taxon>
        <taxon>Magnoliopsida</taxon>
        <taxon>Liliopsida</taxon>
        <taxon>Poales</taxon>
        <taxon>Poaceae</taxon>
        <taxon>PACMAD clade</taxon>
        <taxon>Panicoideae</taxon>
        <taxon>Panicodae</taxon>
        <taxon>Paniceae</taxon>
        <taxon>Panicinae</taxon>
        <taxon>Panicum</taxon>
        <taxon>Panicum sect. Panicum</taxon>
    </lineage>
</organism>
<dbReference type="Proteomes" id="UP000243499">
    <property type="component" value="Chromosome 4"/>
</dbReference>
<reference evidence="2" key="1">
    <citation type="submission" date="2018-04" db="EMBL/GenBank/DDBJ databases">
        <title>WGS assembly of Panicum hallii.</title>
        <authorList>
            <person name="Lovell J."/>
            <person name="Jenkins J."/>
            <person name="Lowry D."/>
            <person name="Mamidi S."/>
            <person name="Sreedasyam A."/>
            <person name="Weng X."/>
            <person name="Barry K."/>
            <person name="Bonette J."/>
            <person name="Campitelli B."/>
            <person name="Daum C."/>
            <person name="Gordon S."/>
            <person name="Gould B."/>
            <person name="Lipzen A."/>
            <person name="Macqueen A."/>
            <person name="Palacio-Mejia J."/>
            <person name="Plott C."/>
            <person name="Shakirov E."/>
            <person name="Shu S."/>
            <person name="Yoshinaga Y."/>
            <person name="Zane M."/>
            <person name="Rokhsar D."/>
            <person name="Grimwood J."/>
            <person name="Schmutz J."/>
            <person name="Juenger T."/>
        </authorList>
    </citation>
    <scope>NUCLEOTIDE SEQUENCE [LARGE SCALE GENOMIC DNA]</scope>
    <source>
        <strain evidence="2">FIL2</strain>
    </source>
</reference>
<evidence type="ECO:0000313" key="2">
    <source>
        <dbReference type="EMBL" id="PVH47775.1"/>
    </source>
</evidence>
<dbReference type="EMBL" id="CM008049">
    <property type="protein sequence ID" value="PVH47775.1"/>
    <property type="molecule type" value="Genomic_DNA"/>
</dbReference>
<sequence>MEKKKEKRKWERKKKGREKKMERREGTTRAGGIRARDARTLPEENSEGRGKRVGANRSGGRGRSATRTVFARGEREKKGSRVGANHGRRSRVSGRPPSGAGRDSDPVRVRVLTSNTNYSSA</sequence>
<name>A0A2T8JD03_9POAL</name>
<feature type="compositionally biased region" description="Polar residues" evidence="1">
    <location>
        <begin position="112"/>
        <end position="121"/>
    </location>
</feature>